<dbReference type="SUPFAM" id="SSF53335">
    <property type="entry name" value="S-adenosyl-L-methionine-dependent methyltransferases"/>
    <property type="match status" value="1"/>
</dbReference>
<dbReference type="Gene3D" id="3.40.50.150">
    <property type="entry name" value="Vaccinia Virus protein VP39"/>
    <property type="match status" value="1"/>
</dbReference>
<evidence type="ECO:0000256" key="2">
    <source>
        <dbReference type="ARBA" id="ARBA00022603"/>
    </source>
</evidence>
<organism evidence="5 6">
    <name type="scientific">Engystomops pustulosus</name>
    <name type="common">Tungara frog</name>
    <name type="synonym">Physalaemus pustulosus</name>
    <dbReference type="NCBI Taxonomy" id="76066"/>
    <lineage>
        <taxon>Eukaryota</taxon>
        <taxon>Metazoa</taxon>
        <taxon>Chordata</taxon>
        <taxon>Craniata</taxon>
        <taxon>Vertebrata</taxon>
        <taxon>Euteleostomi</taxon>
        <taxon>Amphibia</taxon>
        <taxon>Batrachia</taxon>
        <taxon>Anura</taxon>
        <taxon>Neobatrachia</taxon>
        <taxon>Hyloidea</taxon>
        <taxon>Leptodactylidae</taxon>
        <taxon>Leiuperinae</taxon>
        <taxon>Engystomops</taxon>
    </lineage>
</organism>
<protein>
    <submittedName>
        <fullName evidence="5">Uncharacterized protein</fullName>
    </submittedName>
</protein>
<dbReference type="AlphaFoldDB" id="A0AAV6ZID1"/>
<comment type="similarity">
    <text evidence="1">Belongs to the class I-like SAM-binding methyltransferase superfamily. NNMT/PNMT/TEMT family.</text>
</comment>
<dbReference type="GO" id="GO:0032259">
    <property type="term" value="P:methylation"/>
    <property type="evidence" value="ECO:0007669"/>
    <property type="project" value="UniProtKB-KW"/>
</dbReference>
<dbReference type="GO" id="GO:0005829">
    <property type="term" value="C:cytosol"/>
    <property type="evidence" value="ECO:0007669"/>
    <property type="project" value="TreeGrafter"/>
</dbReference>
<dbReference type="GO" id="GO:0008170">
    <property type="term" value="F:N-methyltransferase activity"/>
    <property type="evidence" value="ECO:0007669"/>
    <property type="project" value="TreeGrafter"/>
</dbReference>
<accession>A0AAV6ZID1</accession>
<dbReference type="Proteomes" id="UP000824782">
    <property type="component" value="Unassembled WGS sequence"/>
</dbReference>
<dbReference type="EMBL" id="WNYA01000231">
    <property type="protein sequence ID" value="KAG8549189.1"/>
    <property type="molecule type" value="Genomic_DNA"/>
</dbReference>
<name>A0AAV6ZID1_ENGPU</name>
<proteinExistence type="inferred from homology"/>
<evidence type="ECO:0000313" key="5">
    <source>
        <dbReference type="EMBL" id="KAG8549189.1"/>
    </source>
</evidence>
<evidence type="ECO:0000256" key="1">
    <source>
        <dbReference type="ARBA" id="ARBA00007996"/>
    </source>
</evidence>
<keyword evidence="4" id="KW-0949">S-adenosyl-L-methionine</keyword>
<dbReference type="PROSITE" id="PS51681">
    <property type="entry name" value="SAM_MT_NNMT_PNMT_TEMT"/>
    <property type="match status" value="1"/>
</dbReference>
<gene>
    <name evidence="5" type="ORF">GDO81_022351</name>
</gene>
<sequence>MDSSAHKIYHIHECDSRQMLEHYFSCNQEMVFEEDFLKFPIQNFIKTFKSGHIKGDILIDLSISYMIHHLYSACELFKHIIVLKVNDRCIMELKRCVDTRTGAFDWCHVAQLYVDKEGNSDDVQYKEGKVRSALQHGVKFDPEKENMTEPIDLPPADCIISAWLQEVISQDKDDYVRYLRKFSKLLKPGGQLILVGSLEATQFKIHKEKFHVLTCDEEFVRGVLVGEGFKIDYCDVFRRTVISDLADHNHVIFIAAHKEK</sequence>
<dbReference type="InterPro" id="IPR029063">
    <property type="entry name" value="SAM-dependent_MTases_sf"/>
</dbReference>
<evidence type="ECO:0000313" key="6">
    <source>
        <dbReference type="Proteomes" id="UP000824782"/>
    </source>
</evidence>
<dbReference type="InterPro" id="IPR000940">
    <property type="entry name" value="NNMT_TEMT_trans"/>
</dbReference>
<dbReference type="PANTHER" id="PTHR10867">
    <property type="entry name" value="NNMT/PNMT/TEMT FAMILY MEMBER"/>
    <property type="match status" value="1"/>
</dbReference>
<keyword evidence="2" id="KW-0489">Methyltransferase</keyword>
<evidence type="ECO:0000256" key="4">
    <source>
        <dbReference type="ARBA" id="ARBA00022691"/>
    </source>
</evidence>
<keyword evidence="3" id="KW-0808">Transferase</keyword>
<dbReference type="PANTHER" id="PTHR10867:SF44">
    <property type="entry name" value="NICOTINAMIDE N-METHYLTRANSFERASE ISOFORM X2"/>
    <property type="match status" value="1"/>
</dbReference>
<evidence type="ECO:0000256" key="3">
    <source>
        <dbReference type="ARBA" id="ARBA00022679"/>
    </source>
</evidence>
<keyword evidence="6" id="KW-1185">Reference proteome</keyword>
<dbReference type="Pfam" id="PF01234">
    <property type="entry name" value="NNMT_PNMT_TEMT"/>
    <property type="match status" value="1"/>
</dbReference>
<comment type="caution">
    <text evidence="5">The sequence shown here is derived from an EMBL/GenBank/DDBJ whole genome shotgun (WGS) entry which is preliminary data.</text>
</comment>
<reference evidence="5" key="1">
    <citation type="thesis" date="2020" institute="ProQuest LLC" country="789 East Eisenhower Parkway, Ann Arbor, MI, USA">
        <title>Comparative Genomics and Chromosome Evolution.</title>
        <authorList>
            <person name="Mudd A.B."/>
        </authorList>
    </citation>
    <scope>NUCLEOTIDE SEQUENCE</scope>
    <source>
        <strain evidence="5">237g6f4</strain>
        <tissue evidence="5">Blood</tissue>
    </source>
</reference>